<proteinExistence type="predicted"/>
<evidence type="ECO:0000256" key="2">
    <source>
        <dbReference type="SAM" id="SignalP"/>
    </source>
</evidence>
<feature type="chain" id="PRO_5044541244" evidence="2">
    <location>
        <begin position="30"/>
        <end position="119"/>
    </location>
</feature>
<dbReference type="KEGG" id="nsr:NS506_07288"/>
<dbReference type="EMBL" id="BBYQ01000004">
    <property type="protein sequence ID" value="GAP26174.1"/>
    <property type="molecule type" value="Genomic_DNA"/>
</dbReference>
<evidence type="ECO:0000313" key="4">
    <source>
        <dbReference type="EMBL" id="GAP26174.1"/>
    </source>
</evidence>
<keyword evidence="2" id="KW-0732">Signal</keyword>
<reference evidence="3 6" key="3">
    <citation type="submission" date="2016-10" db="EMBL/GenBank/DDBJ databases">
        <title>Genome sequence of Nocardia seriolae strain EM150506, isolated from Anguila japonica.</title>
        <authorList>
            <person name="Han H.-J."/>
        </authorList>
    </citation>
    <scope>NUCLEOTIDE SEQUENCE [LARGE SCALE GENOMIC DNA]</scope>
    <source>
        <strain evidence="3 6">EM150506</strain>
    </source>
</reference>
<evidence type="ECO:0000313" key="6">
    <source>
        <dbReference type="Proteomes" id="UP000180166"/>
    </source>
</evidence>
<organism evidence="4 5">
    <name type="scientific">Nocardia seriolae</name>
    <dbReference type="NCBI Taxonomy" id="37332"/>
    <lineage>
        <taxon>Bacteria</taxon>
        <taxon>Bacillati</taxon>
        <taxon>Actinomycetota</taxon>
        <taxon>Actinomycetes</taxon>
        <taxon>Mycobacteriales</taxon>
        <taxon>Nocardiaceae</taxon>
        <taxon>Nocardia</taxon>
    </lineage>
</organism>
<dbReference type="AlphaFoldDB" id="A0A0B8NDZ1"/>
<evidence type="ECO:0000256" key="1">
    <source>
        <dbReference type="SAM" id="MobiDB-lite"/>
    </source>
</evidence>
<evidence type="ECO:0000313" key="3">
    <source>
        <dbReference type="EMBL" id="APB01308.1"/>
    </source>
</evidence>
<feature type="compositionally biased region" description="Polar residues" evidence="1">
    <location>
        <begin position="39"/>
        <end position="51"/>
    </location>
</feature>
<dbReference type="EMBL" id="CP017839">
    <property type="protein sequence ID" value="APB01308.1"/>
    <property type="molecule type" value="Genomic_DNA"/>
</dbReference>
<feature type="signal peptide" evidence="2">
    <location>
        <begin position="1"/>
        <end position="29"/>
    </location>
</feature>
<reference evidence="5" key="1">
    <citation type="submission" date="2015-07" db="EMBL/GenBank/DDBJ databases">
        <title>Nocardia seriolae U-1 whole genome shotgun sequence.</title>
        <authorList>
            <person name="Imajoh M."/>
            <person name="Fukumoto Y."/>
            <person name="Sukeda M."/>
            <person name="Yamane J."/>
            <person name="Yamasaki K."/>
            <person name="Shimizu M."/>
            <person name="Ohnishi K."/>
            <person name="Oshima S."/>
        </authorList>
    </citation>
    <scope>NUCLEOTIDE SEQUENCE [LARGE SCALE GENOMIC DNA]</scope>
    <source>
        <strain evidence="5">U-1</strain>
    </source>
</reference>
<dbReference type="RefSeq" id="WP_033085101.1">
    <property type="nucleotide sequence ID" value="NZ_AP017900.1"/>
</dbReference>
<gene>
    <name evidence="3" type="ORF">NS506_07288</name>
    <name evidence="4" type="ORF">NSK11_contig00004-0028</name>
</gene>
<name>A0A0B8NDZ1_9NOCA</name>
<reference evidence="4 5" key="2">
    <citation type="journal article" date="2016" name="Genome Announc.">
        <title>Draft Genome Sequence of Erythromycin- and Oxytetracycline-Sensitive Nocardia seriolae Strain U-1 (NBRC 110359).</title>
        <authorList>
            <person name="Imajoh M."/>
            <person name="Sukeda M."/>
            <person name="Shimizu M."/>
            <person name="Yamane J."/>
            <person name="Ohnishi K."/>
            <person name="Oshima S."/>
        </authorList>
    </citation>
    <scope>NUCLEOTIDE SEQUENCE [LARGE SCALE GENOMIC DNA]</scope>
    <source>
        <strain evidence="4 5">U-1</strain>
    </source>
</reference>
<keyword evidence="5" id="KW-1185">Reference proteome</keyword>
<dbReference type="GeneID" id="93372773"/>
<protein>
    <submittedName>
        <fullName evidence="4">Uncharacterized protein</fullName>
    </submittedName>
</protein>
<dbReference type="Proteomes" id="UP000037179">
    <property type="component" value="Unassembled WGS sequence"/>
</dbReference>
<feature type="region of interest" description="Disordered" evidence="1">
    <location>
        <begin position="35"/>
        <end position="92"/>
    </location>
</feature>
<dbReference type="Proteomes" id="UP000180166">
    <property type="component" value="Chromosome"/>
</dbReference>
<accession>A0A0B8NDZ1</accession>
<evidence type="ECO:0000313" key="5">
    <source>
        <dbReference type="Proteomes" id="UP000037179"/>
    </source>
</evidence>
<sequence>MPKFTVRRTVTAGVLGVAALGMLALPAVANAETPDSIAGQANTGSAGSSTPARPGVTVTQDRDGNVVQAAPGHPVGPDSTPAMPLQPAQPGGVTVVPNDHGAAVAPGSPADTITIAPLR</sequence>